<sequence>MVRLSFSTFRERRELFVGAILSVAVGGAPVRASLLVLVATGEPRIPPGLSRQDEDELREGLVGAATVMGVTVFLAIFLAVFISVPRSPTPLPSAARISPSCD</sequence>
<protein>
    <submittedName>
        <fullName evidence="2">Uncharacterized protein</fullName>
    </submittedName>
</protein>
<gene>
    <name evidence="2" type="ORF">FHS29_007120</name>
</gene>
<comment type="caution">
    <text evidence="2">The sequence shown here is derived from an EMBL/GenBank/DDBJ whole genome shotgun (WGS) entry which is preliminary data.</text>
</comment>
<keyword evidence="1" id="KW-0472">Membrane</keyword>
<reference evidence="2 3" key="1">
    <citation type="submission" date="2020-08" db="EMBL/GenBank/DDBJ databases">
        <title>Genomic Encyclopedia of Type Strains, Phase III (KMG-III): the genomes of soil and plant-associated and newly described type strains.</title>
        <authorList>
            <person name="Whitman W."/>
        </authorList>
    </citation>
    <scope>NUCLEOTIDE SEQUENCE [LARGE SCALE GENOMIC DNA]</scope>
    <source>
        <strain evidence="2 3">CECT 8640</strain>
    </source>
</reference>
<keyword evidence="1" id="KW-1133">Transmembrane helix</keyword>
<keyword evidence="3" id="KW-1185">Reference proteome</keyword>
<evidence type="ECO:0000256" key="1">
    <source>
        <dbReference type="SAM" id="Phobius"/>
    </source>
</evidence>
<feature type="transmembrane region" description="Helical" evidence="1">
    <location>
        <begin position="60"/>
        <end position="82"/>
    </location>
</feature>
<feature type="transmembrane region" description="Helical" evidence="1">
    <location>
        <begin position="15"/>
        <end position="39"/>
    </location>
</feature>
<dbReference type="AlphaFoldDB" id="A0A841CYV0"/>
<proteinExistence type="predicted"/>
<organism evidence="2 3">
    <name type="scientific">Saccharothrix tamanrassetensis</name>
    <dbReference type="NCBI Taxonomy" id="1051531"/>
    <lineage>
        <taxon>Bacteria</taxon>
        <taxon>Bacillati</taxon>
        <taxon>Actinomycetota</taxon>
        <taxon>Actinomycetes</taxon>
        <taxon>Pseudonocardiales</taxon>
        <taxon>Pseudonocardiaceae</taxon>
        <taxon>Saccharothrix</taxon>
    </lineage>
</organism>
<dbReference type="Proteomes" id="UP000547510">
    <property type="component" value="Unassembled WGS sequence"/>
</dbReference>
<dbReference type="EMBL" id="JACHJN010000016">
    <property type="protein sequence ID" value="MBB5960496.1"/>
    <property type="molecule type" value="Genomic_DNA"/>
</dbReference>
<evidence type="ECO:0000313" key="2">
    <source>
        <dbReference type="EMBL" id="MBB5960496.1"/>
    </source>
</evidence>
<accession>A0A841CYV0</accession>
<evidence type="ECO:0000313" key="3">
    <source>
        <dbReference type="Proteomes" id="UP000547510"/>
    </source>
</evidence>
<dbReference type="RefSeq" id="WP_184698741.1">
    <property type="nucleotide sequence ID" value="NZ_JACHJN010000016.1"/>
</dbReference>
<keyword evidence="1" id="KW-0812">Transmembrane</keyword>
<name>A0A841CYV0_9PSEU</name>